<dbReference type="AlphaFoldDB" id="A0A7S1T698"/>
<dbReference type="EMBL" id="HBGG01040171">
    <property type="protein sequence ID" value="CAD9222341.1"/>
    <property type="molecule type" value="Transcribed_RNA"/>
</dbReference>
<name>A0A7S1T698_9CHLO</name>
<sequence>MPSDLSPVALCGLRRSRSISALNGRIDASSSFLAPSRLSVSPFSLRTLSLTPLAYRQPTRKPASVQTVHSFVLQSQPDSCLRISMIPLRLQDAVERVRGALESFVEDRADSG</sequence>
<organism evidence="1">
    <name type="scientific">Tetraselmis chuii</name>
    <dbReference type="NCBI Taxonomy" id="63592"/>
    <lineage>
        <taxon>Eukaryota</taxon>
        <taxon>Viridiplantae</taxon>
        <taxon>Chlorophyta</taxon>
        <taxon>core chlorophytes</taxon>
        <taxon>Chlorodendrophyceae</taxon>
        <taxon>Chlorodendrales</taxon>
        <taxon>Chlorodendraceae</taxon>
        <taxon>Tetraselmis</taxon>
    </lineage>
</organism>
<protein>
    <submittedName>
        <fullName evidence="1">Uncharacterized protein</fullName>
    </submittedName>
</protein>
<gene>
    <name evidence="1" type="ORF">TCHU04912_LOCUS20716</name>
</gene>
<reference evidence="1" key="1">
    <citation type="submission" date="2021-01" db="EMBL/GenBank/DDBJ databases">
        <authorList>
            <person name="Corre E."/>
            <person name="Pelletier E."/>
            <person name="Niang G."/>
            <person name="Scheremetjew M."/>
            <person name="Finn R."/>
            <person name="Kale V."/>
            <person name="Holt S."/>
            <person name="Cochrane G."/>
            <person name="Meng A."/>
            <person name="Brown T."/>
            <person name="Cohen L."/>
        </authorList>
    </citation>
    <scope>NUCLEOTIDE SEQUENCE</scope>
    <source>
        <strain evidence="1">PLY429</strain>
    </source>
</reference>
<accession>A0A7S1T698</accession>
<proteinExistence type="predicted"/>
<evidence type="ECO:0000313" key="1">
    <source>
        <dbReference type="EMBL" id="CAD9222341.1"/>
    </source>
</evidence>